<sequence length="307" mass="31682">MKAALVTDFTRPPRYAEVPAPTGPGVAVTVLAAGLHPRVRSQAAGTHYADRGELPLVPGLDGVGRDGEGVLRYFVLPDTPQGSMAESTMIDPRRSVALPDDADVAALAAGMNPAMSSWLALRRRIRLEPGASVLVLGAAGSAGRLAVQVARLLGAGRVTGAARRPERLADLRLDAVVDLAAADGSAWAEAGDVDVVLDYVWGAPASRAMVGLVTARSDRGRPLDWVQIGSVAGASAEVPSAALRASGLRIVGSGQGSVPTADIVEELPAIAAALSAGDLQVDADPRPLSEIERVWTEPADRRIVLTP</sequence>
<dbReference type="EMBL" id="FNBE01000027">
    <property type="protein sequence ID" value="SDH58502.1"/>
    <property type="molecule type" value="Genomic_DNA"/>
</dbReference>
<gene>
    <name evidence="1" type="ORF">SAMN05216377_12714</name>
</gene>
<evidence type="ECO:0000313" key="2">
    <source>
        <dbReference type="Proteomes" id="UP000198967"/>
    </source>
</evidence>
<dbReference type="RefSeq" id="WP_093089701.1">
    <property type="nucleotide sequence ID" value="NZ_FNBE01000027.1"/>
</dbReference>
<keyword evidence="2" id="KW-1185">Reference proteome</keyword>
<dbReference type="InterPro" id="IPR011032">
    <property type="entry name" value="GroES-like_sf"/>
</dbReference>
<accession>A0A1G8DLH8</accession>
<evidence type="ECO:0000313" key="1">
    <source>
        <dbReference type="EMBL" id="SDH58502.1"/>
    </source>
</evidence>
<dbReference type="SUPFAM" id="SSF51735">
    <property type="entry name" value="NAD(P)-binding Rossmann-fold domains"/>
    <property type="match status" value="1"/>
</dbReference>
<name>A0A1G8DLH8_PSEOR</name>
<dbReference type="PANTHER" id="PTHR43677:SF11">
    <property type="entry name" value="ZINC-CONTAINING ALCOHOL DEHYDROGENASE"/>
    <property type="match status" value="1"/>
</dbReference>
<dbReference type="STRING" id="366584.SAMN05216377_12714"/>
<dbReference type="Gene3D" id="3.40.50.720">
    <property type="entry name" value="NAD(P)-binding Rossmann-like Domain"/>
    <property type="match status" value="1"/>
</dbReference>
<dbReference type="Gene3D" id="3.90.180.10">
    <property type="entry name" value="Medium-chain alcohol dehydrogenases, catalytic domain"/>
    <property type="match status" value="1"/>
</dbReference>
<dbReference type="OrthoDB" id="9787435at2"/>
<dbReference type="GO" id="GO:0016491">
    <property type="term" value="F:oxidoreductase activity"/>
    <property type="evidence" value="ECO:0007669"/>
    <property type="project" value="TreeGrafter"/>
</dbReference>
<organism evidence="1 2">
    <name type="scientific">Pseudonocardia oroxyli</name>
    <dbReference type="NCBI Taxonomy" id="366584"/>
    <lineage>
        <taxon>Bacteria</taxon>
        <taxon>Bacillati</taxon>
        <taxon>Actinomycetota</taxon>
        <taxon>Actinomycetes</taxon>
        <taxon>Pseudonocardiales</taxon>
        <taxon>Pseudonocardiaceae</taxon>
        <taxon>Pseudonocardia</taxon>
    </lineage>
</organism>
<dbReference type="Proteomes" id="UP000198967">
    <property type="component" value="Unassembled WGS sequence"/>
</dbReference>
<reference evidence="1 2" key="1">
    <citation type="submission" date="2016-10" db="EMBL/GenBank/DDBJ databases">
        <authorList>
            <person name="de Groot N.N."/>
        </authorList>
    </citation>
    <scope>NUCLEOTIDE SEQUENCE [LARGE SCALE GENOMIC DNA]</scope>
    <source>
        <strain evidence="1 2">CGMCC 4.3143</strain>
    </source>
</reference>
<proteinExistence type="predicted"/>
<dbReference type="SUPFAM" id="SSF50129">
    <property type="entry name" value="GroES-like"/>
    <property type="match status" value="1"/>
</dbReference>
<dbReference type="AlphaFoldDB" id="A0A1G8DLH8"/>
<dbReference type="PANTHER" id="PTHR43677">
    <property type="entry name" value="SHORT-CHAIN DEHYDROGENASE/REDUCTASE"/>
    <property type="match status" value="1"/>
</dbReference>
<protein>
    <submittedName>
        <fullName evidence="1">NADPH:quinone reductase</fullName>
    </submittedName>
</protein>
<dbReference type="InterPro" id="IPR051397">
    <property type="entry name" value="Zn-ADH-like_protein"/>
</dbReference>
<dbReference type="InterPro" id="IPR036291">
    <property type="entry name" value="NAD(P)-bd_dom_sf"/>
</dbReference>